<protein>
    <submittedName>
        <fullName evidence="1">Uncharacterized protein</fullName>
    </submittedName>
</protein>
<sequence length="70" mass="7340">MSRGGANPKGVQLVASIGNTSGDVVNLTALQFQGRLLDTPAIANDVYLSYSEATASNSKNLEALESRSNR</sequence>
<evidence type="ECO:0000313" key="2">
    <source>
        <dbReference type="Proteomes" id="UP000284706"/>
    </source>
</evidence>
<dbReference type="Proteomes" id="UP000284706">
    <property type="component" value="Unassembled WGS sequence"/>
</dbReference>
<evidence type="ECO:0000313" key="1">
    <source>
        <dbReference type="EMBL" id="PPQ75920.1"/>
    </source>
</evidence>
<proteinExistence type="predicted"/>
<organism evidence="1 2">
    <name type="scientific">Gymnopilus dilepis</name>
    <dbReference type="NCBI Taxonomy" id="231916"/>
    <lineage>
        <taxon>Eukaryota</taxon>
        <taxon>Fungi</taxon>
        <taxon>Dikarya</taxon>
        <taxon>Basidiomycota</taxon>
        <taxon>Agaricomycotina</taxon>
        <taxon>Agaricomycetes</taxon>
        <taxon>Agaricomycetidae</taxon>
        <taxon>Agaricales</taxon>
        <taxon>Agaricineae</taxon>
        <taxon>Hymenogastraceae</taxon>
        <taxon>Gymnopilus</taxon>
    </lineage>
</organism>
<dbReference type="EMBL" id="NHYE01005215">
    <property type="protein sequence ID" value="PPQ75920.1"/>
    <property type="molecule type" value="Genomic_DNA"/>
</dbReference>
<dbReference type="AlphaFoldDB" id="A0A409WBT1"/>
<name>A0A409WBT1_9AGAR</name>
<comment type="caution">
    <text evidence="1">The sequence shown here is derived from an EMBL/GenBank/DDBJ whole genome shotgun (WGS) entry which is preliminary data.</text>
</comment>
<reference evidence="1 2" key="1">
    <citation type="journal article" date="2018" name="Evol. Lett.">
        <title>Horizontal gene cluster transfer increased hallucinogenic mushroom diversity.</title>
        <authorList>
            <person name="Reynolds H.T."/>
            <person name="Vijayakumar V."/>
            <person name="Gluck-Thaler E."/>
            <person name="Korotkin H.B."/>
            <person name="Matheny P.B."/>
            <person name="Slot J.C."/>
        </authorList>
    </citation>
    <scope>NUCLEOTIDE SEQUENCE [LARGE SCALE GENOMIC DNA]</scope>
    <source>
        <strain evidence="1 2">SRW20</strain>
    </source>
</reference>
<accession>A0A409WBT1</accession>
<gene>
    <name evidence="1" type="ORF">CVT26_006398</name>
</gene>
<dbReference type="InParanoid" id="A0A409WBT1"/>
<keyword evidence="2" id="KW-1185">Reference proteome</keyword>